<dbReference type="PANTHER" id="PTHR11360:SF290">
    <property type="entry name" value="MONOCARBOXYLATE MFS PERMEASE"/>
    <property type="match status" value="1"/>
</dbReference>
<evidence type="ECO:0000313" key="7">
    <source>
        <dbReference type="Proteomes" id="UP001225761"/>
    </source>
</evidence>
<dbReference type="RefSeq" id="WP_283382518.1">
    <property type="nucleotide sequence ID" value="NZ_JASHIE010000011.1"/>
</dbReference>
<evidence type="ECO:0000259" key="5">
    <source>
        <dbReference type="PROSITE" id="PS50850"/>
    </source>
</evidence>
<evidence type="ECO:0000256" key="1">
    <source>
        <dbReference type="ARBA" id="ARBA00022692"/>
    </source>
</evidence>
<evidence type="ECO:0000256" key="3">
    <source>
        <dbReference type="ARBA" id="ARBA00023136"/>
    </source>
</evidence>
<feature type="transmembrane region" description="Helical" evidence="4">
    <location>
        <begin position="263"/>
        <end position="281"/>
    </location>
</feature>
<dbReference type="InterPro" id="IPR020846">
    <property type="entry name" value="MFS_dom"/>
</dbReference>
<feature type="transmembrane region" description="Helical" evidence="4">
    <location>
        <begin position="142"/>
        <end position="165"/>
    </location>
</feature>
<dbReference type="SUPFAM" id="SSF103473">
    <property type="entry name" value="MFS general substrate transporter"/>
    <property type="match status" value="1"/>
</dbReference>
<sequence>MKVFTGMNKFYRGWWVLLGLSLMYIGSNGFGIYTLPLFYPSISQELSLTKGVITQAPSNMYLVLALCSPFCGWLLDRFAPRVILGVAAVIMAVLFVSLAMISSFEQLKWYYVFFGVALSLGGVIPSVYLISRWFDKHRGIALGLFLNASSFGATILSKPAGYFLASGGWRVAAMYVGIPVVGIIILAQFLLKNRPSEEEFQQEVMPRNSFLQDYTLSQALRQPTFYTLLIATAALWFCINGILFNKDLFLSDLQLTPSQTASFASSFFFCSIIGKIVFGYISDKIRKKDAMLGSIVVLGLGVLLLKTCLTHVDMLTISAIVLGIGYSGAFTMIQLLIAEHYAGKSYGLILGVFTMIDTLAGSIGIRAIGQLRASTGSYNTSFEVMLTLCIVAIVLVAFSRKKESLNT</sequence>
<dbReference type="Gene3D" id="1.20.1250.20">
    <property type="entry name" value="MFS general substrate transporter like domains"/>
    <property type="match status" value="2"/>
</dbReference>
<evidence type="ECO:0000256" key="4">
    <source>
        <dbReference type="SAM" id="Phobius"/>
    </source>
</evidence>
<feature type="transmembrane region" description="Helical" evidence="4">
    <location>
        <begin position="315"/>
        <end position="336"/>
    </location>
</feature>
<dbReference type="Pfam" id="PF07690">
    <property type="entry name" value="MFS_1"/>
    <property type="match status" value="1"/>
</dbReference>
<keyword evidence="2 4" id="KW-1133">Transmembrane helix</keyword>
<accession>A0ABT6Z6E5</accession>
<dbReference type="InterPro" id="IPR011701">
    <property type="entry name" value="MFS"/>
</dbReference>
<proteinExistence type="predicted"/>
<dbReference type="InterPro" id="IPR036259">
    <property type="entry name" value="MFS_trans_sf"/>
</dbReference>
<keyword evidence="1 4" id="KW-0812">Transmembrane</keyword>
<feature type="transmembrane region" description="Helical" evidence="4">
    <location>
        <begin position="348"/>
        <end position="368"/>
    </location>
</feature>
<feature type="domain" description="Major facilitator superfamily (MFS) profile" evidence="5">
    <location>
        <begin position="17"/>
        <end position="404"/>
    </location>
</feature>
<keyword evidence="7" id="KW-1185">Reference proteome</keyword>
<evidence type="ECO:0000256" key="2">
    <source>
        <dbReference type="ARBA" id="ARBA00022989"/>
    </source>
</evidence>
<comment type="caution">
    <text evidence="6">The sequence shown here is derived from an EMBL/GenBank/DDBJ whole genome shotgun (WGS) entry which is preliminary data.</text>
</comment>
<dbReference type="Proteomes" id="UP001225761">
    <property type="component" value="Unassembled WGS sequence"/>
</dbReference>
<feature type="transmembrane region" description="Helical" evidence="4">
    <location>
        <begin position="59"/>
        <end position="75"/>
    </location>
</feature>
<feature type="transmembrane region" description="Helical" evidence="4">
    <location>
        <begin position="12"/>
        <end position="39"/>
    </location>
</feature>
<evidence type="ECO:0000313" key="6">
    <source>
        <dbReference type="EMBL" id="MDI9876146.1"/>
    </source>
</evidence>
<reference evidence="6 7" key="1">
    <citation type="submission" date="2023-05" db="EMBL/GenBank/DDBJ databases">
        <title>Novel species of genus Flectobacillus isolated from stream in China.</title>
        <authorList>
            <person name="Lu H."/>
        </authorList>
    </citation>
    <scope>NUCLEOTIDE SEQUENCE [LARGE SCALE GENOMIC DNA]</scope>
    <source>
        <strain evidence="6 7">LFS242W</strain>
    </source>
</reference>
<name>A0ABT6Z6E5_9BACT</name>
<feature type="transmembrane region" description="Helical" evidence="4">
    <location>
        <begin position="171"/>
        <end position="191"/>
    </location>
</feature>
<feature type="transmembrane region" description="Helical" evidence="4">
    <location>
        <begin position="225"/>
        <end position="243"/>
    </location>
</feature>
<dbReference type="PANTHER" id="PTHR11360">
    <property type="entry name" value="MONOCARBOXYLATE TRANSPORTER"/>
    <property type="match status" value="1"/>
</dbReference>
<gene>
    <name evidence="6" type="ORF">QM481_16540</name>
</gene>
<dbReference type="PROSITE" id="PS50850">
    <property type="entry name" value="MFS"/>
    <property type="match status" value="1"/>
</dbReference>
<keyword evidence="3 4" id="KW-0472">Membrane</keyword>
<feature type="transmembrane region" description="Helical" evidence="4">
    <location>
        <begin position="290"/>
        <end position="309"/>
    </location>
</feature>
<feature type="transmembrane region" description="Helical" evidence="4">
    <location>
        <begin position="109"/>
        <end position="130"/>
    </location>
</feature>
<protein>
    <submittedName>
        <fullName evidence="6">MFS transporter</fullName>
    </submittedName>
</protein>
<feature type="transmembrane region" description="Helical" evidence="4">
    <location>
        <begin position="380"/>
        <end position="398"/>
    </location>
</feature>
<feature type="transmembrane region" description="Helical" evidence="4">
    <location>
        <begin position="82"/>
        <end position="103"/>
    </location>
</feature>
<dbReference type="EMBL" id="JASHIE010000011">
    <property type="protein sequence ID" value="MDI9876146.1"/>
    <property type="molecule type" value="Genomic_DNA"/>
</dbReference>
<organism evidence="6 7">
    <name type="scientific">Flectobacillus rivi</name>
    <dbReference type="NCBI Taxonomy" id="2984209"/>
    <lineage>
        <taxon>Bacteria</taxon>
        <taxon>Pseudomonadati</taxon>
        <taxon>Bacteroidota</taxon>
        <taxon>Cytophagia</taxon>
        <taxon>Cytophagales</taxon>
        <taxon>Flectobacillaceae</taxon>
        <taxon>Flectobacillus</taxon>
    </lineage>
</organism>
<dbReference type="InterPro" id="IPR050327">
    <property type="entry name" value="Proton-linked_MCT"/>
</dbReference>